<accession>A0A9P8L3X8</accession>
<sequence length="150" mass="17286">MNAINPPKCPTCELNLDYEFLVSHYLFTTEKLQQESLSAGQAPDLEKELRALQGALQNERNAHQRSIQLLNKHVRQIGQQRILLEGVSQSMRAYHIAYNQIIVLKKRNEDLNIVLEKKEELLLDTANVLKGKEEMLLVAEEALRNVKHME</sequence>
<comment type="caution">
    <text evidence="1">The sequence shown here is derived from an EMBL/GenBank/DDBJ whole genome shotgun (WGS) entry which is preliminary data.</text>
</comment>
<reference evidence="1" key="1">
    <citation type="submission" date="2021-03" db="EMBL/GenBank/DDBJ databases">
        <title>Comparative genomics and phylogenomic investigation of the class Geoglossomycetes provide insights into ecological specialization and systematics.</title>
        <authorList>
            <person name="Melie T."/>
            <person name="Pirro S."/>
            <person name="Miller A.N."/>
            <person name="Quandt A."/>
        </authorList>
    </citation>
    <scope>NUCLEOTIDE SEQUENCE</scope>
    <source>
        <strain evidence="1">GBOQ0MN5Z8</strain>
    </source>
</reference>
<keyword evidence="2" id="KW-1185">Reference proteome</keyword>
<evidence type="ECO:0000313" key="1">
    <source>
        <dbReference type="EMBL" id="KAH0542480.1"/>
    </source>
</evidence>
<name>A0A9P8L3X8_9PEZI</name>
<protein>
    <submittedName>
        <fullName evidence="1">Uncharacterized protein</fullName>
    </submittedName>
</protein>
<organism evidence="1 2">
    <name type="scientific">Glutinoglossum americanum</name>
    <dbReference type="NCBI Taxonomy" id="1670608"/>
    <lineage>
        <taxon>Eukaryota</taxon>
        <taxon>Fungi</taxon>
        <taxon>Dikarya</taxon>
        <taxon>Ascomycota</taxon>
        <taxon>Pezizomycotina</taxon>
        <taxon>Geoglossomycetes</taxon>
        <taxon>Geoglossales</taxon>
        <taxon>Geoglossaceae</taxon>
        <taxon>Glutinoglossum</taxon>
    </lineage>
</organism>
<proteinExistence type="predicted"/>
<gene>
    <name evidence="1" type="ORF">FGG08_003151</name>
</gene>
<dbReference type="AlphaFoldDB" id="A0A9P8L3X8"/>
<dbReference type="EMBL" id="JAGHQL010000053">
    <property type="protein sequence ID" value="KAH0542480.1"/>
    <property type="molecule type" value="Genomic_DNA"/>
</dbReference>
<dbReference type="Proteomes" id="UP000698800">
    <property type="component" value="Unassembled WGS sequence"/>
</dbReference>
<evidence type="ECO:0000313" key="2">
    <source>
        <dbReference type="Proteomes" id="UP000698800"/>
    </source>
</evidence>